<dbReference type="SUPFAM" id="SSF55729">
    <property type="entry name" value="Acyl-CoA N-acyltransferases (Nat)"/>
    <property type="match status" value="1"/>
</dbReference>
<dbReference type="Pfam" id="PF00583">
    <property type="entry name" value="Acetyltransf_1"/>
    <property type="match status" value="1"/>
</dbReference>
<dbReference type="AlphaFoldDB" id="A0A5J5KUL2"/>
<proteinExistence type="predicted"/>
<accession>A0A5J5KUL2</accession>
<dbReference type="PANTHER" id="PTHR43877">
    <property type="entry name" value="AMINOALKYLPHOSPHONATE N-ACETYLTRANSFERASE-RELATED-RELATED"/>
    <property type="match status" value="1"/>
</dbReference>
<keyword evidence="2" id="KW-0012">Acyltransferase</keyword>
<evidence type="ECO:0000313" key="4">
    <source>
        <dbReference type="EMBL" id="KAA9393389.1"/>
    </source>
</evidence>
<dbReference type="PROSITE" id="PS51186">
    <property type="entry name" value="GNAT"/>
    <property type="match status" value="1"/>
</dbReference>
<dbReference type="InterPro" id="IPR000182">
    <property type="entry name" value="GNAT_dom"/>
</dbReference>
<evidence type="ECO:0000256" key="1">
    <source>
        <dbReference type="ARBA" id="ARBA00022679"/>
    </source>
</evidence>
<evidence type="ECO:0000259" key="3">
    <source>
        <dbReference type="PROSITE" id="PS51186"/>
    </source>
</evidence>
<dbReference type="GO" id="GO:0016747">
    <property type="term" value="F:acyltransferase activity, transferring groups other than amino-acyl groups"/>
    <property type="evidence" value="ECO:0007669"/>
    <property type="project" value="InterPro"/>
</dbReference>
<feature type="domain" description="N-acetyltransferase" evidence="3">
    <location>
        <begin position="46"/>
        <end position="202"/>
    </location>
</feature>
<dbReference type="InterPro" id="IPR016181">
    <property type="entry name" value="Acyl_CoA_acyltransferase"/>
</dbReference>
<dbReference type="Gene3D" id="3.40.630.30">
    <property type="match status" value="1"/>
</dbReference>
<keyword evidence="1 4" id="KW-0808">Transferase</keyword>
<dbReference type="Proteomes" id="UP000325957">
    <property type="component" value="Unassembled WGS sequence"/>
</dbReference>
<sequence>MQSASQQGSISGLSFVRVHTEGILTGTIILIARTADVIPRGTKADLPTRRAQAEDKDALAQLFYSAYEAVGLDSANGGVDSLDEAREVVEGLFDGEYGPFLPEASPVVVNDSGEIIAASLVVERRRGEGLPDAPYIFELFTHSAHRRQGLAERLVRESVAALKESGHERVSLRIREDNSPALALYLTLDFNRWQPEAEDDEL</sequence>
<dbReference type="InterPro" id="IPR050832">
    <property type="entry name" value="Bact_Acetyltransf"/>
</dbReference>
<organism evidence="4 5">
    <name type="scientific">Kocuria coralli</name>
    <dbReference type="NCBI Taxonomy" id="1461025"/>
    <lineage>
        <taxon>Bacteria</taxon>
        <taxon>Bacillati</taxon>
        <taxon>Actinomycetota</taxon>
        <taxon>Actinomycetes</taxon>
        <taxon>Micrococcales</taxon>
        <taxon>Micrococcaceae</taxon>
        <taxon>Kocuria</taxon>
    </lineage>
</organism>
<comment type="caution">
    <text evidence="4">The sequence shown here is derived from an EMBL/GenBank/DDBJ whole genome shotgun (WGS) entry which is preliminary data.</text>
</comment>
<gene>
    <name evidence="4" type="ORF">FCK90_12075</name>
</gene>
<dbReference type="EMBL" id="SZWF01000019">
    <property type="protein sequence ID" value="KAA9393389.1"/>
    <property type="molecule type" value="Genomic_DNA"/>
</dbReference>
<protein>
    <submittedName>
        <fullName evidence="4">GNAT family N-acetyltransferase</fullName>
    </submittedName>
</protein>
<name>A0A5J5KUL2_9MICC</name>
<evidence type="ECO:0000313" key="5">
    <source>
        <dbReference type="Proteomes" id="UP000325957"/>
    </source>
</evidence>
<evidence type="ECO:0000256" key="2">
    <source>
        <dbReference type="ARBA" id="ARBA00023315"/>
    </source>
</evidence>
<keyword evidence="5" id="KW-1185">Reference proteome</keyword>
<dbReference type="OrthoDB" id="3252279at2"/>
<dbReference type="CDD" id="cd04301">
    <property type="entry name" value="NAT_SF"/>
    <property type="match status" value="1"/>
</dbReference>
<reference evidence="4 5" key="1">
    <citation type="submission" date="2019-05" db="EMBL/GenBank/DDBJ databases">
        <title>Kocuria coralli sp. nov., a novel actinobacterium isolated from coral reef seawater.</title>
        <authorList>
            <person name="Li J."/>
        </authorList>
    </citation>
    <scope>NUCLEOTIDE SEQUENCE [LARGE SCALE GENOMIC DNA]</scope>
    <source>
        <strain evidence="4 5">SCSIO 13007</strain>
    </source>
</reference>
<dbReference type="PANTHER" id="PTHR43877:SF1">
    <property type="entry name" value="ACETYLTRANSFERASE"/>
    <property type="match status" value="1"/>
</dbReference>